<dbReference type="GO" id="GO:0016814">
    <property type="term" value="F:hydrolase activity, acting on carbon-nitrogen (but not peptide) bonds, in cyclic amidines"/>
    <property type="evidence" value="ECO:0007669"/>
    <property type="project" value="UniProtKB-ARBA"/>
</dbReference>
<dbReference type="SUPFAM" id="SSF51556">
    <property type="entry name" value="Metallo-dependent hydrolases"/>
    <property type="match status" value="1"/>
</dbReference>
<comment type="cofactor">
    <cofactor evidence="1">
        <name>Zn(2+)</name>
        <dbReference type="ChEBI" id="CHEBI:29105"/>
    </cofactor>
</comment>
<comment type="similarity">
    <text evidence="2">Belongs to the metallo-dependent hydrolases superfamily. Adenosine and AMP deaminases family.</text>
</comment>
<gene>
    <name evidence="7" type="ORF">FHX34_106194</name>
</gene>
<comment type="caution">
    <text evidence="7">The sequence shown here is derived from an EMBL/GenBank/DDBJ whole genome shotgun (WGS) entry which is preliminary data.</text>
</comment>
<evidence type="ECO:0000259" key="6">
    <source>
        <dbReference type="Pfam" id="PF00962"/>
    </source>
</evidence>
<dbReference type="InterPro" id="IPR032466">
    <property type="entry name" value="Metal_Hydrolase"/>
</dbReference>
<dbReference type="PANTHER" id="PTHR43114:SF6">
    <property type="entry name" value="ADENINE DEAMINASE"/>
    <property type="match status" value="1"/>
</dbReference>
<keyword evidence="3" id="KW-0479">Metal-binding</keyword>
<dbReference type="InterPro" id="IPR006330">
    <property type="entry name" value="Ado/ade_deaminase"/>
</dbReference>
<reference evidence="7 8" key="1">
    <citation type="submission" date="2019-06" db="EMBL/GenBank/DDBJ databases">
        <title>Sequencing the genomes of 1000 actinobacteria strains.</title>
        <authorList>
            <person name="Klenk H.-P."/>
        </authorList>
    </citation>
    <scope>NUCLEOTIDE SEQUENCE [LARGE SCALE GENOMIC DNA]</scope>
    <source>
        <strain evidence="7 8">DSM 43866</strain>
    </source>
</reference>
<dbReference type="NCBIfam" id="TIGR01430">
    <property type="entry name" value="aden_deam"/>
    <property type="match status" value="1"/>
</dbReference>
<dbReference type="InterPro" id="IPR001365">
    <property type="entry name" value="A_deaminase_dom"/>
</dbReference>
<dbReference type="Proteomes" id="UP000320239">
    <property type="component" value="Unassembled WGS sequence"/>
</dbReference>
<dbReference type="GO" id="GO:0019239">
    <property type="term" value="F:deaminase activity"/>
    <property type="evidence" value="ECO:0007669"/>
    <property type="project" value="InterPro"/>
</dbReference>
<dbReference type="RefSeq" id="WP_122982147.1">
    <property type="nucleotide sequence ID" value="NZ_BOMX01000134.1"/>
</dbReference>
<dbReference type="Gene3D" id="3.20.20.140">
    <property type="entry name" value="Metal-dependent hydrolases"/>
    <property type="match status" value="1"/>
</dbReference>
<keyword evidence="5" id="KW-0862">Zinc</keyword>
<evidence type="ECO:0000256" key="2">
    <source>
        <dbReference type="ARBA" id="ARBA00006676"/>
    </source>
</evidence>
<evidence type="ECO:0000313" key="7">
    <source>
        <dbReference type="EMBL" id="TWG11464.1"/>
    </source>
</evidence>
<organism evidence="7 8">
    <name type="scientific">Actinoplanes teichomyceticus</name>
    <dbReference type="NCBI Taxonomy" id="1867"/>
    <lineage>
        <taxon>Bacteria</taxon>
        <taxon>Bacillati</taxon>
        <taxon>Actinomycetota</taxon>
        <taxon>Actinomycetes</taxon>
        <taxon>Micromonosporales</taxon>
        <taxon>Micromonosporaceae</taxon>
        <taxon>Actinoplanes</taxon>
    </lineage>
</organism>
<feature type="domain" description="Adenosine deaminase" evidence="6">
    <location>
        <begin position="11"/>
        <end position="296"/>
    </location>
</feature>
<evidence type="ECO:0000256" key="5">
    <source>
        <dbReference type="ARBA" id="ARBA00022833"/>
    </source>
</evidence>
<protein>
    <submittedName>
        <fullName evidence="7">Adenosine deaminase</fullName>
    </submittedName>
</protein>
<accession>A0A561VIQ8</accession>
<evidence type="ECO:0000256" key="3">
    <source>
        <dbReference type="ARBA" id="ARBA00022723"/>
    </source>
</evidence>
<dbReference type="EMBL" id="VIWY01000006">
    <property type="protein sequence ID" value="TWG11464.1"/>
    <property type="molecule type" value="Genomic_DNA"/>
</dbReference>
<sequence length="331" mass="36144">MTDRVSTAEIPKAEMHVHLEGTVRPATLLAIARRNDVALPADTVAGLERLYRFTDLQHFIQTWIMTTNCLRTGADFRRITLAYVEEIARQGAVYLEAIFSPAERVQRGVDWDEIFAGYCDAAAEAGERHGVTVVLAPDLYRGIDVRLAEECARVAGRYRDRGITGLGIGGRPEAMPLSAYDRALRIAADQGLAFLPHGGEGCDPESVRELLPYAPARIRHGIGAWRDEELMAELAERRIVLDVCPTSNLRTGAVRDLAEHPLPRLRAAGVRCTVSTDDPAMFHTDLTTEYRVAAGLGVSATDIWAAVVAGATAPEPIRTRLAARVESSHAL</sequence>
<dbReference type="GO" id="GO:0046872">
    <property type="term" value="F:metal ion binding"/>
    <property type="evidence" value="ECO:0007669"/>
    <property type="project" value="UniProtKB-KW"/>
</dbReference>
<evidence type="ECO:0000313" key="8">
    <source>
        <dbReference type="Proteomes" id="UP000320239"/>
    </source>
</evidence>
<keyword evidence="8" id="KW-1185">Reference proteome</keyword>
<name>A0A561VIQ8_ACTTI</name>
<evidence type="ECO:0000256" key="4">
    <source>
        <dbReference type="ARBA" id="ARBA00022801"/>
    </source>
</evidence>
<dbReference type="PANTHER" id="PTHR43114">
    <property type="entry name" value="ADENINE DEAMINASE"/>
    <property type="match status" value="1"/>
</dbReference>
<evidence type="ECO:0000256" key="1">
    <source>
        <dbReference type="ARBA" id="ARBA00001947"/>
    </source>
</evidence>
<dbReference type="AlphaFoldDB" id="A0A561VIQ8"/>
<proteinExistence type="inferred from homology"/>
<dbReference type="OrthoDB" id="9779574at2"/>
<keyword evidence="4" id="KW-0378">Hydrolase</keyword>
<dbReference type="Pfam" id="PF00962">
    <property type="entry name" value="A_deaminase"/>
    <property type="match status" value="1"/>
</dbReference>